<dbReference type="PANTHER" id="PTHR23403">
    <property type="entry name" value="TREHALASE"/>
    <property type="match status" value="1"/>
</dbReference>
<dbReference type="InterPro" id="IPR001661">
    <property type="entry name" value="Glyco_hydro_37"/>
</dbReference>
<dbReference type="Proteomes" id="UP000424805">
    <property type="component" value="Unassembled WGS sequence"/>
</dbReference>
<evidence type="ECO:0000313" key="2">
    <source>
        <dbReference type="EMBL" id="KAA4629703.1"/>
    </source>
</evidence>
<dbReference type="AlphaFoldDB" id="A0A7J4Y277"/>
<dbReference type="RefSeq" id="WP_149965334.1">
    <property type="nucleotide sequence ID" value="NZ_CP134818.1"/>
</dbReference>
<evidence type="ECO:0000313" key="3">
    <source>
        <dbReference type="Proteomes" id="UP000424805"/>
    </source>
</evidence>
<dbReference type="InterPro" id="IPR054491">
    <property type="entry name" value="MGH1-like_GH"/>
</dbReference>
<dbReference type="GO" id="GO:0004555">
    <property type="term" value="F:alpha,alpha-trehalase activity"/>
    <property type="evidence" value="ECO:0007669"/>
    <property type="project" value="InterPro"/>
</dbReference>
<dbReference type="InterPro" id="IPR008928">
    <property type="entry name" value="6-hairpin_glycosidase_sf"/>
</dbReference>
<dbReference type="Gene3D" id="1.50.10.10">
    <property type="match status" value="1"/>
</dbReference>
<dbReference type="EMBL" id="VWFP01000002">
    <property type="protein sequence ID" value="KAA4629703.1"/>
    <property type="molecule type" value="Genomic_DNA"/>
</dbReference>
<evidence type="ECO:0000259" key="1">
    <source>
        <dbReference type="Pfam" id="PF22422"/>
    </source>
</evidence>
<sequence length="527" mass="61029">MMKSILLLLSALSFSITIFGQGAYFSKKTYQGGELPTYAESKHLLPQPVLDKKEWLELYWKAWEIAFSRLQKPPLGSPLVSNWIDEALSPQIYQWDTHFMAMFGRYGHHIFPFINSHDNFYCRQHDDGMICRVINEDNGEDHHWGLGVDNARACNPPLFSWAEIETYKVTGDKSRFALILPVLEKYAEWIDNNRLGNDTPHQLYWSNGQASGMDNTPRDMGRPHPGDGWDQHSAIDHVGWVDMSSQMCVFYKDLAYICNELGYAKKTKMYELKADTISERINKWMWDEKQGLYFDLDPHGVQTKWVTVATFWPMFAQLSNKERTEKLVSNLRNPNLFWRKVPVPTLAANQEFYDPSGQYWKGGVWAPTNYMIVQGLVKNNYENLANELVEKYLNAISEVYGKTHTLWEVYSPDMYIPATNASGIHMVQPDFVGWTGLAPISMLIENVLGIRLNAPEKKIEWHITQKSTHGLKNIHFLGSTIDLVATQSEKGKMILEITSNIHFDLEIYFQQQKRIFKIKDQYTRVEL</sequence>
<reference evidence="2 3" key="1">
    <citation type="journal article" date="2019" name="Nat. Med.">
        <title>A library of human gut bacterial isolates paired with longitudinal multiomics data enables mechanistic microbiome research.</title>
        <authorList>
            <person name="Poyet M."/>
            <person name="Groussin M."/>
            <person name="Gibbons S.M."/>
            <person name="Avila-Pacheco J."/>
            <person name="Jiang X."/>
            <person name="Kearney S.M."/>
            <person name="Perrotta A.R."/>
            <person name="Berdy B."/>
            <person name="Zhao S."/>
            <person name="Lieberman T.D."/>
            <person name="Swanson P.K."/>
            <person name="Smith M."/>
            <person name="Roesemann S."/>
            <person name="Alexander J.E."/>
            <person name="Rich S.A."/>
            <person name="Livny J."/>
            <person name="Vlamakis H."/>
            <person name="Clish C."/>
            <person name="Bullock K."/>
            <person name="Deik A."/>
            <person name="Scott J."/>
            <person name="Pierce K.A."/>
            <person name="Xavier R.J."/>
            <person name="Alm E.J."/>
        </authorList>
    </citation>
    <scope>NUCLEOTIDE SEQUENCE [LARGE SCALE GENOMIC DNA]</scope>
    <source>
        <strain evidence="2 3">BIOML-A15</strain>
    </source>
</reference>
<accession>A0A7J4Y277</accession>
<proteinExistence type="predicted"/>
<organism evidence="2 3">
    <name type="scientific">Bacteroides ovatus</name>
    <dbReference type="NCBI Taxonomy" id="28116"/>
    <lineage>
        <taxon>Bacteria</taxon>
        <taxon>Pseudomonadati</taxon>
        <taxon>Bacteroidota</taxon>
        <taxon>Bacteroidia</taxon>
        <taxon>Bacteroidales</taxon>
        <taxon>Bacteroidaceae</taxon>
        <taxon>Bacteroides</taxon>
    </lineage>
</organism>
<comment type="caution">
    <text evidence="2">The sequence shown here is derived from an EMBL/GenBank/DDBJ whole genome shotgun (WGS) entry which is preliminary data.</text>
</comment>
<feature type="domain" description="Mannosylglycerate hydrolase MGH1-like glycoside hydrolase" evidence="1">
    <location>
        <begin position="90"/>
        <end position="413"/>
    </location>
</feature>
<dbReference type="Pfam" id="PF22422">
    <property type="entry name" value="MGH1-like_GH"/>
    <property type="match status" value="1"/>
</dbReference>
<name>A0A7J4Y277_BACOV</name>
<dbReference type="InterPro" id="IPR012341">
    <property type="entry name" value="6hp_glycosidase-like_sf"/>
</dbReference>
<protein>
    <recommendedName>
        <fullName evidence="1">Mannosylglycerate hydrolase MGH1-like glycoside hydrolase domain-containing protein</fullName>
    </recommendedName>
</protein>
<gene>
    <name evidence="2" type="ORF">F3B90_02905</name>
</gene>
<dbReference type="GO" id="GO:0005993">
    <property type="term" value="P:trehalose catabolic process"/>
    <property type="evidence" value="ECO:0007669"/>
    <property type="project" value="TreeGrafter"/>
</dbReference>
<dbReference type="SUPFAM" id="SSF48208">
    <property type="entry name" value="Six-hairpin glycosidases"/>
    <property type="match status" value="1"/>
</dbReference>
<dbReference type="PANTHER" id="PTHR23403:SF1">
    <property type="entry name" value="TREHALASE"/>
    <property type="match status" value="1"/>
</dbReference>